<accession>A0A183AR92</accession>
<reference evidence="1 2" key="2">
    <citation type="submission" date="2018-11" db="EMBL/GenBank/DDBJ databases">
        <authorList>
            <consortium name="Pathogen Informatics"/>
        </authorList>
    </citation>
    <scope>NUCLEOTIDE SEQUENCE [LARGE SCALE GENOMIC DNA]</scope>
    <source>
        <strain evidence="1 2">Egypt</strain>
    </source>
</reference>
<protein>
    <submittedName>
        <fullName evidence="1 3">Uncharacterized protein</fullName>
    </submittedName>
</protein>
<evidence type="ECO:0000313" key="3">
    <source>
        <dbReference type="WBParaSite" id="ECPE_0000950601-mRNA-1"/>
    </source>
</evidence>
<name>A0A183AR92_9TREM</name>
<evidence type="ECO:0000313" key="2">
    <source>
        <dbReference type="Proteomes" id="UP000272942"/>
    </source>
</evidence>
<dbReference type="WBParaSite" id="ECPE_0000950601-mRNA-1">
    <property type="protein sequence ID" value="ECPE_0000950601-mRNA-1"/>
    <property type="gene ID" value="ECPE_0000950601"/>
</dbReference>
<dbReference type="Proteomes" id="UP000272942">
    <property type="component" value="Unassembled WGS sequence"/>
</dbReference>
<evidence type="ECO:0000313" key="1">
    <source>
        <dbReference type="EMBL" id="VDP85442.1"/>
    </source>
</evidence>
<reference evidence="3" key="1">
    <citation type="submission" date="2016-06" db="UniProtKB">
        <authorList>
            <consortium name="WormBaseParasite"/>
        </authorList>
    </citation>
    <scope>IDENTIFICATION</scope>
</reference>
<proteinExistence type="predicted"/>
<gene>
    <name evidence="1" type="ORF">ECPE_LOCUS9477</name>
</gene>
<dbReference type="EMBL" id="UZAN01047479">
    <property type="protein sequence ID" value="VDP85442.1"/>
    <property type="molecule type" value="Genomic_DNA"/>
</dbReference>
<sequence length="83" mass="8981">MQGSRIVTRIQFPISGSIPIEAAKAEAPIQLVEIAILIFLTVAPGRCGDSHSSVALREMLLYGQVSQIAYAEEAPILNVFLQK</sequence>
<keyword evidence="2" id="KW-1185">Reference proteome</keyword>
<dbReference type="AlphaFoldDB" id="A0A183AR92"/>
<organism evidence="3">
    <name type="scientific">Echinostoma caproni</name>
    <dbReference type="NCBI Taxonomy" id="27848"/>
    <lineage>
        <taxon>Eukaryota</taxon>
        <taxon>Metazoa</taxon>
        <taxon>Spiralia</taxon>
        <taxon>Lophotrochozoa</taxon>
        <taxon>Platyhelminthes</taxon>
        <taxon>Trematoda</taxon>
        <taxon>Digenea</taxon>
        <taxon>Plagiorchiida</taxon>
        <taxon>Echinostomata</taxon>
        <taxon>Echinostomatoidea</taxon>
        <taxon>Echinostomatidae</taxon>
        <taxon>Echinostoma</taxon>
    </lineage>
</organism>